<keyword evidence="2" id="KW-1185">Reference proteome</keyword>
<organism evidence="1 2">
    <name type="scientific">Spironucleus salmonicida</name>
    <dbReference type="NCBI Taxonomy" id="348837"/>
    <lineage>
        <taxon>Eukaryota</taxon>
        <taxon>Metamonada</taxon>
        <taxon>Diplomonadida</taxon>
        <taxon>Hexamitidae</taxon>
        <taxon>Hexamitinae</taxon>
        <taxon>Spironucleus</taxon>
    </lineage>
</organism>
<dbReference type="RefSeq" id="XP_067760828.1">
    <property type="nucleotide sequence ID" value="XM_067911806.1"/>
</dbReference>
<sequence length="102" mass="12196">MDINKVKIKQIETQKIVKQFDNVFLPKLVCLRSPQRTQETVPLFASINFERSIQFTQRKSDPSKKVRRDRIDNLLDKVIEYVNENELKQEKNLKRKSTICFQ</sequence>
<dbReference type="GeneID" id="94302052"/>
<accession>A0A9P8LKU9</accession>
<name>A0A9P8LKU9_9EUKA</name>
<dbReference type="AlphaFoldDB" id="A0A9P8LKU9"/>
<comment type="caution">
    <text evidence="1">The sequence shown here is derived from an EMBL/GenBank/DDBJ whole genome shotgun (WGS) entry which is preliminary data.</text>
</comment>
<proteinExistence type="predicted"/>
<dbReference type="Proteomes" id="UP000018208">
    <property type="component" value="Unassembled WGS sequence"/>
</dbReference>
<dbReference type="EMBL" id="AUWU02000008">
    <property type="protein sequence ID" value="KAH0570055.1"/>
    <property type="molecule type" value="Genomic_DNA"/>
</dbReference>
<reference evidence="1 2" key="1">
    <citation type="journal article" date="2014" name="PLoS Genet.">
        <title>The Genome of Spironucleus salmonicida Highlights a Fish Pathogen Adapted to Fluctuating Environments.</title>
        <authorList>
            <person name="Xu F."/>
            <person name="Jerlstrom-Hultqvist J."/>
            <person name="Einarsson E."/>
            <person name="Astvaldsson A."/>
            <person name="Svard S.G."/>
            <person name="Andersson J.O."/>
        </authorList>
    </citation>
    <scope>NUCLEOTIDE SEQUENCE [LARGE SCALE GENOMIC DNA]</scope>
    <source>
        <strain evidence="1 2">ATCC 50377</strain>
    </source>
</reference>
<evidence type="ECO:0000313" key="1">
    <source>
        <dbReference type="EMBL" id="KAH0570055.1"/>
    </source>
</evidence>
<evidence type="ECO:0000313" key="2">
    <source>
        <dbReference type="Proteomes" id="UP000018208"/>
    </source>
</evidence>
<protein>
    <submittedName>
        <fullName evidence="1">Uncharacterized protein</fullName>
    </submittedName>
</protein>
<dbReference type="KEGG" id="ssao:94302052"/>
<gene>
    <name evidence="1" type="ORF">SS50377_28029</name>
</gene>